<evidence type="ECO:0000313" key="2">
    <source>
        <dbReference type="EMBL" id="KAF2030338.1"/>
    </source>
</evidence>
<name>A0A9P4H911_9PLEO</name>
<feature type="region of interest" description="Disordered" evidence="1">
    <location>
        <begin position="1"/>
        <end position="20"/>
    </location>
</feature>
<feature type="compositionally biased region" description="Polar residues" evidence="1">
    <location>
        <begin position="166"/>
        <end position="175"/>
    </location>
</feature>
<keyword evidence="3" id="KW-1185">Reference proteome</keyword>
<gene>
    <name evidence="2" type="ORF">EK21DRAFT_112060</name>
</gene>
<dbReference type="EMBL" id="ML978191">
    <property type="protein sequence ID" value="KAF2030338.1"/>
    <property type="molecule type" value="Genomic_DNA"/>
</dbReference>
<comment type="caution">
    <text evidence="2">The sequence shown here is derived from an EMBL/GenBank/DDBJ whole genome shotgun (WGS) entry which is preliminary data.</text>
</comment>
<accession>A0A9P4H911</accession>
<dbReference type="AlphaFoldDB" id="A0A9P4H911"/>
<feature type="compositionally biased region" description="Low complexity" evidence="1">
    <location>
        <begin position="48"/>
        <end position="79"/>
    </location>
</feature>
<evidence type="ECO:0000256" key="1">
    <source>
        <dbReference type="SAM" id="MobiDB-lite"/>
    </source>
</evidence>
<feature type="region of interest" description="Disordered" evidence="1">
    <location>
        <begin position="47"/>
        <end position="80"/>
    </location>
</feature>
<proteinExistence type="predicted"/>
<feature type="compositionally biased region" description="Basic and acidic residues" evidence="1">
    <location>
        <begin position="156"/>
        <end position="165"/>
    </location>
</feature>
<protein>
    <submittedName>
        <fullName evidence="2">Uncharacterized protein</fullName>
    </submittedName>
</protein>
<organism evidence="2 3">
    <name type="scientific">Setomelanomma holmii</name>
    <dbReference type="NCBI Taxonomy" id="210430"/>
    <lineage>
        <taxon>Eukaryota</taxon>
        <taxon>Fungi</taxon>
        <taxon>Dikarya</taxon>
        <taxon>Ascomycota</taxon>
        <taxon>Pezizomycotina</taxon>
        <taxon>Dothideomycetes</taxon>
        <taxon>Pleosporomycetidae</taxon>
        <taxon>Pleosporales</taxon>
        <taxon>Pleosporineae</taxon>
        <taxon>Phaeosphaeriaceae</taxon>
        <taxon>Setomelanomma</taxon>
    </lineage>
</organism>
<feature type="region of interest" description="Disordered" evidence="1">
    <location>
        <begin position="156"/>
        <end position="175"/>
    </location>
</feature>
<evidence type="ECO:0000313" key="3">
    <source>
        <dbReference type="Proteomes" id="UP000799777"/>
    </source>
</evidence>
<dbReference type="Proteomes" id="UP000799777">
    <property type="component" value="Unassembled WGS sequence"/>
</dbReference>
<reference evidence="2" key="1">
    <citation type="journal article" date="2020" name="Stud. Mycol.">
        <title>101 Dothideomycetes genomes: a test case for predicting lifestyles and emergence of pathogens.</title>
        <authorList>
            <person name="Haridas S."/>
            <person name="Albert R."/>
            <person name="Binder M."/>
            <person name="Bloem J."/>
            <person name="Labutti K."/>
            <person name="Salamov A."/>
            <person name="Andreopoulos B."/>
            <person name="Baker S."/>
            <person name="Barry K."/>
            <person name="Bills G."/>
            <person name="Bluhm B."/>
            <person name="Cannon C."/>
            <person name="Castanera R."/>
            <person name="Culley D."/>
            <person name="Daum C."/>
            <person name="Ezra D."/>
            <person name="Gonzalez J."/>
            <person name="Henrissat B."/>
            <person name="Kuo A."/>
            <person name="Liang C."/>
            <person name="Lipzen A."/>
            <person name="Lutzoni F."/>
            <person name="Magnuson J."/>
            <person name="Mondo S."/>
            <person name="Nolan M."/>
            <person name="Ohm R."/>
            <person name="Pangilinan J."/>
            <person name="Park H.-J."/>
            <person name="Ramirez L."/>
            <person name="Alfaro M."/>
            <person name="Sun H."/>
            <person name="Tritt A."/>
            <person name="Yoshinaga Y."/>
            <person name="Zwiers L.-H."/>
            <person name="Turgeon B."/>
            <person name="Goodwin S."/>
            <person name="Spatafora J."/>
            <person name="Crous P."/>
            <person name="Grigoriev I."/>
        </authorList>
    </citation>
    <scope>NUCLEOTIDE SEQUENCE</scope>
    <source>
        <strain evidence="2">CBS 110217</strain>
    </source>
</reference>
<sequence length="175" mass="19228">MPLVIDNNQPGPSRYNPTTGRTSLFPLLNAMHSHALLRKSDERMYSYTPTSTTPATTSTNSTVPAFTPPSTSVNTSSPSYLSENIWTSDTTRSSALSWEPTPAWSDELDYLNRRDFYSVPSMAPAAISKALLADDTVSWEWKDIEAEWNVRESRVGSAAIEERGQNSEASSACGN</sequence>